<keyword evidence="2" id="KW-1185">Reference proteome</keyword>
<reference evidence="1" key="1">
    <citation type="submission" date="2022-07" db="EMBL/GenBank/DDBJ databases">
        <title>Phylogenomic reconstructions and comparative analyses of Kickxellomycotina fungi.</title>
        <authorList>
            <person name="Reynolds N.K."/>
            <person name="Stajich J.E."/>
            <person name="Barry K."/>
            <person name="Grigoriev I.V."/>
            <person name="Crous P."/>
            <person name="Smith M.E."/>
        </authorList>
    </citation>
    <scope>NUCLEOTIDE SEQUENCE</scope>
    <source>
        <strain evidence="1">Benny 63K</strain>
    </source>
</reference>
<dbReference type="EMBL" id="JANBPG010000052">
    <property type="protein sequence ID" value="KAJ1900956.1"/>
    <property type="molecule type" value="Genomic_DNA"/>
</dbReference>
<evidence type="ECO:0000313" key="1">
    <source>
        <dbReference type="EMBL" id="KAJ1900956.1"/>
    </source>
</evidence>
<accession>A0ACC1IUF9</accession>
<proteinExistence type="predicted"/>
<gene>
    <name evidence="1" type="ORF">LPJ66_001122</name>
</gene>
<dbReference type="Proteomes" id="UP001150581">
    <property type="component" value="Unassembled WGS sequence"/>
</dbReference>
<organism evidence="1 2">
    <name type="scientific">Kickxella alabastrina</name>
    <dbReference type="NCBI Taxonomy" id="61397"/>
    <lineage>
        <taxon>Eukaryota</taxon>
        <taxon>Fungi</taxon>
        <taxon>Fungi incertae sedis</taxon>
        <taxon>Zoopagomycota</taxon>
        <taxon>Kickxellomycotina</taxon>
        <taxon>Kickxellomycetes</taxon>
        <taxon>Kickxellales</taxon>
        <taxon>Kickxellaceae</taxon>
        <taxon>Kickxella</taxon>
    </lineage>
</organism>
<name>A0ACC1IUF9_9FUNG</name>
<comment type="caution">
    <text evidence="1">The sequence shown here is derived from an EMBL/GenBank/DDBJ whole genome shotgun (WGS) entry which is preliminary data.</text>
</comment>
<evidence type="ECO:0000313" key="2">
    <source>
        <dbReference type="Proteomes" id="UP001150581"/>
    </source>
</evidence>
<protein>
    <submittedName>
        <fullName evidence="1">Uncharacterized protein</fullName>
    </submittedName>
</protein>
<sequence>MTRSKHSKNRQQAKKAAAKSKSSQKSPAVETVVLDTRTEQANPNACGVGDKNRPVSSGYVPRATNDDECIVSEIVSLSENVLHEIVQALKEDYGLADEASVDPTIGSDAGVIGQDDELIDELAAEDRAQNVSPESSRGQQRQMSYNEMVRENARLQAMVIERDYNIMRLQYLVSAQQQEIHMAHSQIAQRDGYMANEVRHLVSRLPVPSDVHMLLQGLQRQYALREEHFASVEKVLKLEAHLWQERFIIAENRDLANTEAIHKLTESADARCAEVHRLKTEIALYKQQGMVAKQRLEHCALLLETLVGCNKDRQEMDTVRIKELMADVEDLSNIKTSMMDYARTAMMKSHKLEDLCRALQMQRNEYLQKQKHENLTSAASSAAATSIVGVASSAAAAPLATAASSSDVSPSYDASSSASSAAAASSTTAASAAPISVPILTTTPASIPASSSPVSVSVPSWNPLTPSGKTRAFDYHFESEGPMVDLEPLMSQILAEHPLGNSPHQCVVVGQSPRVIRMPRRLHSSTKPASDSTALLPTSDVFFGANDGGGDKDSASQSQSISPLFVTAYSTAFTFSSP</sequence>